<dbReference type="AlphaFoldDB" id="M6CSJ0"/>
<evidence type="ECO:0000313" key="2">
    <source>
        <dbReference type="EMBL" id="EMJ94912.1"/>
    </source>
</evidence>
<dbReference type="SUPFAM" id="SSF53474">
    <property type="entry name" value="alpha/beta-Hydrolases"/>
    <property type="match status" value="1"/>
</dbReference>
<dbReference type="Gene3D" id="3.40.50.1820">
    <property type="entry name" value="alpha/beta hydrolase"/>
    <property type="match status" value="1"/>
</dbReference>
<dbReference type="EMBL" id="ANIK01000044">
    <property type="protein sequence ID" value="EMJ94912.1"/>
    <property type="molecule type" value="Genomic_DNA"/>
</dbReference>
<feature type="domain" description="GPI inositol-deacylase PGAP1-like alpha/beta" evidence="1">
    <location>
        <begin position="166"/>
        <end position="233"/>
    </location>
</feature>
<name>M6CSJ0_9LEPT</name>
<comment type="caution">
    <text evidence="2">The sequence shown here is derived from an EMBL/GenBank/DDBJ whole genome shotgun (WGS) entry which is preliminary data.</text>
</comment>
<dbReference type="GO" id="GO:0016788">
    <property type="term" value="F:hydrolase activity, acting on ester bonds"/>
    <property type="evidence" value="ECO:0007669"/>
    <property type="project" value="InterPro"/>
</dbReference>
<dbReference type="Proteomes" id="UP000011988">
    <property type="component" value="Unassembled WGS sequence"/>
</dbReference>
<dbReference type="PATRIC" id="fig|1218565.3.peg.2193"/>
<protein>
    <submittedName>
        <fullName evidence="2">PGAP1-like protein</fullName>
    </submittedName>
</protein>
<dbReference type="Pfam" id="PF07819">
    <property type="entry name" value="PGAP1"/>
    <property type="match status" value="1"/>
</dbReference>
<sequence>MHFLIFCFLLGDMKPFRIPSQFFVILLCLGFFSSCNNSSWNKLKEKLNLTKKKNMTEEILETLTLLFWGEFNHELYKFLPIPLVVSKNQFTADQFAVATPEVKDNKPKIVLVHGWDFKEKNINPPTDKFTKVSNLRETWDDVLEMYSQNLSGVQSSYELYTFTYRTSDYVENNGRRLIDKLNGIFTPDDKVILLAHSMGGLVGRSALYHANNTNDVIDFIVTLGTPYLGSPFASPSYQGNFGTLGDLIAFMTESEGGKDLAYTNALGTSYQVPIPSEHIGGAFNPYLERLLAESSKDSKVTVFYGEMSVCNEHPGSNAIYTVGCNFLSNGSPSFFGKNDGIVTSTSGKMSSKLSAAKRFSKDFDHAQLSFRDHLNKASRNAFFNEVLTIINAL</sequence>
<gene>
    <name evidence="2" type="ORF">LEP1GSC194_2174</name>
</gene>
<evidence type="ECO:0000259" key="1">
    <source>
        <dbReference type="Pfam" id="PF07819"/>
    </source>
</evidence>
<accession>M6CSJ0</accession>
<dbReference type="InterPro" id="IPR029058">
    <property type="entry name" value="AB_hydrolase_fold"/>
</dbReference>
<proteinExistence type="predicted"/>
<dbReference type="InterPro" id="IPR012908">
    <property type="entry name" value="PGAP1-ab_dom-like"/>
</dbReference>
<reference evidence="2 3" key="1">
    <citation type="submission" date="2013-01" db="EMBL/GenBank/DDBJ databases">
        <authorList>
            <person name="Harkins D.M."/>
            <person name="Durkin A.S."/>
            <person name="Brinkac L.M."/>
            <person name="Haft D.H."/>
            <person name="Selengut J.D."/>
            <person name="Sanka R."/>
            <person name="DePew J."/>
            <person name="Purushe J."/>
            <person name="Galloway R.L."/>
            <person name="Vinetz J.M."/>
            <person name="Sutton G.G."/>
            <person name="Nierman W.C."/>
            <person name="Fouts D.E."/>
        </authorList>
    </citation>
    <scope>NUCLEOTIDE SEQUENCE [LARGE SCALE GENOMIC DNA]</scope>
    <source>
        <strain evidence="2 3">79601</strain>
    </source>
</reference>
<evidence type="ECO:0000313" key="3">
    <source>
        <dbReference type="Proteomes" id="UP000011988"/>
    </source>
</evidence>
<organism evidence="2 3">
    <name type="scientific">Leptospira alstonii serovar Sichuan str. 79601</name>
    <dbReference type="NCBI Taxonomy" id="1218565"/>
    <lineage>
        <taxon>Bacteria</taxon>
        <taxon>Pseudomonadati</taxon>
        <taxon>Spirochaetota</taxon>
        <taxon>Spirochaetia</taxon>
        <taxon>Leptospirales</taxon>
        <taxon>Leptospiraceae</taxon>
        <taxon>Leptospira</taxon>
    </lineage>
</organism>